<feature type="region of interest" description="Disordered" evidence="1">
    <location>
        <begin position="114"/>
        <end position="139"/>
    </location>
</feature>
<proteinExistence type="predicted"/>
<feature type="region of interest" description="Disordered" evidence="1">
    <location>
        <begin position="196"/>
        <end position="223"/>
    </location>
</feature>
<evidence type="ECO:0000313" key="3">
    <source>
        <dbReference type="Proteomes" id="UP000193560"/>
    </source>
</evidence>
<sequence length="329" mass="37373">MVKYNSSNFGRHDLWNVSMQSGIKPNIHELATMAARQLRANLETKWDPSNLTTILNALMAHYIPIDVILQYNLGRLVKMVRNRATRNLNKSVADSSKQVMDKWRRLLTEGYPTAKKQQQSTASLRLNIEKDAPTTATRPKTAGNKIAFELSNASSFFSRTTSTRSLFTVPQQQHQQQHADMDTLLDHLQQNNTASIKKTTSKRLSTTATTKLSKSRSTQRVRFKPDHQLASAQKRHVEKVPNKQPLVRYDSWYPPHRIQIPDSCRRPWQDKMNSNTAATTDKIVTPTLTIPSKSDVSNNNTKIIPLFEIDTVTESFISGVVKPSSSYIR</sequence>
<dbReference type="EMBL" id="MCGE01000001">
    <property type="protein sequence ID" value="ORZ25956.1"/>
    <property type="molecule type" value="Genomic_DNA"/>
</dbReference>
<evidence type="ECO:0000256" key="1">
    <source>
        <dbReference type="SAM" id="MobiDB-lite"/>
    </source>
</evidence>
<accession>A0A1X2J299</accession>
<comment type="caution">
    <text evidence="2">The sequence shown here is derived from an EMBL/GenBank/DDBJ whole genome shotgun (WGS) entry which is preliminary data.</text>
</comment>
<name>A0A1X2J299_9FUNG</name>
<gene>
    <name evidence="2" type="ORF">BCR42DRAFT_401286</name>
</gene>
<keyword evidence="3" id="KW-1185">Reference proteome</keyword>
<dbReference type="AlphaFoldDB" id="A0A1X2J299"/>
<evidence type="ECO:0000313" key="2">
    <source>
        <dbReference type="EMBL" id="ORZ25956.1"/>
    </source>
</evidence>
<feature type="compositionally biased region" description="Polar residues" evidence="1">
    <location>
        <begin position="115"/>
        <end position="124"/>
    </location>
</feature>
<evidence type="ECO:0008006" key="4">
    <source>
        <dbReference type="Google" id="ProtNLM"/>
    </source>
</evidence>
<feature type="compositionally biased region" description="Basic residues" evidence="1">
    <location>
        <begin position="213"/>
        <end position="222"/>
    </location>
</feature>
<feature type="compositionally biased region" description="Low complexity" evidence="1">
    <location>
        <begin position="202"/>
        <end position="212"/>
    </location>
</feature>
<organism evidence="2 3">
    <name type="scientific">Absidia repens</name>
    <dbReference type="NCBI Taxonomy" id="90262"/>
    <lineage>
        <taxon>Eukaryota</taxon>
        <taxon>Fungi</taxon>
        <taxon>Fungi incertae sedis</taxon>
        <taxon>Mucoromycota</taxon>
        <taxon>Mucoromycotina</taxon>
        <taxon>Mucoromycetes</taxon>
        <taxon>Mucorales</taxon>
        <taxon>Cunninghamellaceae</taxon>
        <taxon>Absidia</taxon>
    </lineage>
</organism>
<dbReference type="STRING" id="90262.A0A1X2J299"/>
<reference evidence="2 3" key="1">
    <citation type="submission" date="2016-07" db="EMBL/GenBank/DDBJ databases">
        <title>Pervasive Adenine N6-methylation of Active Genes in Fungi.</title>
        <authorList>
            <consortium name="DOE Joint Genome Institute"/>
            <person name="Mondo S.J."/>
            <person name="Dannebaum R.O."/>
            <person name="Kuo R.C."/>
            <person name="Labutti K."/>
            <person name="Haridas S."/>
            <person name="Kuo A."/>
            <person name="Salamov A."/>
            <person name="Ahrendt S.R."/>
            <person name="Lipzen A."/>
            <person name="Sullivan W."/>
            <person name="Andreopoulos W.B."/>
            <person name="Clum A."/>
            <person name="Lindquist E."/>
            <person name="Daum C."/>
            <person name="Ramamoorthy G.K."/>
            <person name="Gryganskyi A."/>
            <person name="Culley D."/>
            <person name="Magnuson J.K."/>
            <person name="James T.Y."/>
            <person name="O'Malley M.A."/>
            <person name="Stajich J.E."/>
            <person name="Spatafora J.W."/>
            <person name="Visel A."/>
            <person name="Grigoriev I.V."/>
        </authorList>
    </citation>
    <scope>NUCLEOTIDE SEQUENCE [LARGE SCALE GENOMIC DNA]</scope>
    <source>
        <strain evidence="2 3">NRRL 1336</strain>
    </source>
</reference>
<protein>
    <recommendedName>
        <fullName evidence="4">TFIIS N-terminal domain-containing protein</fullName>
    </recommendedName>
</protein>
<dbReference type="Proteomes" id="UP000193560">
    <property type="component" value="Unassembled WGS sequence"/>
</dbReference>